<evidence type="ECO:0000313" key="2">
    <source>
        <dbReference type="Proteomes" id="UP001596417"/>
    </source>
</evidence>
<dbReference type="RefSeq" id="WP_264554969.1">
    <property type="nucleotide sequence ID" value="NZ_CP109979.1"/>
</dbReference>
<proteinExistence type="predicted"/>
<gene>
    <name evidence="1" type="ORF">ACFQL7_05830</name>
</gene>
<dbReference type="AlphaFoldDB" id="A0ABD5YJJ5"/>
<dbReference type="Proteomes" id="UP001596417">
    <property type="component" value="Unassembled WGS sequence"/>
</dbReference>
<sequence length="130" mass="13598">MTAISSRNVLLTIVVFGLMFSGCLTLSPSVTTETSESSVFKSLSTDEPWAGQHVRVTATLRSTPAAGNVTTITIIDDSGQPYDTISVESGQTTVILWVPTDQTSTLVASNSVNSTSIGTLNVTSSGNRVL</sequence>
<evidence type="ECO:0000313" key="1">
    <source>
        <dbReference type="EMBL" id="MFC7189411.1"/>
    </source>
</evidence>
<evidence type="ECO:0008006" key="3">
    <source>
        <dbReference type="Google" id="ProtNLM"/>
    </source>
</evidence>
<protein>
    <recommendedName>
        <fullName evidence="3">Big-1 domain-containing protein</fullName>
    </recommendedName>
</protein>
<name>A0ABD5YJJ5_9EURY</name>
<dbReference type="EMBL" id="JBHTAX010000001">
    <property type="protein sequence ID" value="MFC7189411.1"/>
    <property type="molecule type" value="Genomic_DNA"/>
</dbReference>
<comment type="caution">
    <text evidence="1">The sequence shown here is derived from an EMBL/GenBank/DDBJ whole genome shotgun (WGS) entry which is preliminary data.</text>
</comment>
<dbReference type="PROSITE" id="PS51257">
    <property type="entry name" value="PROKAR_LIPOPROTEIN"/>
    <property type="match status" value="1"/>
</dbReference>
<keyword evidence="2" id="KW-1185">Reference proteome</keyword>
<reference evidence="1 2" key="1">
    <citation type="journal article" date="2019" name="Int. J. Syst. Evol. Microbiol.">
        <title>The Global Catalogue of Microorganisms (GCM) 10K type strain sequencing project: providing services to taxonomists for standard genome sequencing and annotation.</title>
        <authorList>
            <consortium name="The Broad Institute Genomics Platform"/>
            <consortium name="The Broad Institute Genome Sequencing Center for Infectious Disease"/>
            <person name="Wu L."/>
            <person name="Ma J."/>
        </authorList>
    </citation>
    <scope>NUCLEOTIDE SEQUENCE [LARGE SCALE GENOMIC DNA]</scope>
    <source>
        <strain evidence="1 2">RDMS1</strain>
    </source>
</reference>
<accession>A0ABD5YJJ5</accession>
<organism evidence="1 2">
    <name type="scientific">Halocatena marina</name>
    <dbReference type="NCBI Taxonomy" id="2934937"/>
    <lineage>
        <taxon>Archaea</taxon>
        <taxon>Methanobacteriati</taxon>
        <taxon>Methanobacteriota</taxon>
        <taxon>Stenosarchaea group</taxon>
        <taxon>Halobacteria</taxon>
        <taxon>Halobacteriales</taxon>
        <taxon>Natronomonadaceae</taxon>
        <taxon>Halocatena</taxon>
    </lineage>
</organism>
<dbReference type="GeneID" id="76198982"/>